<proteinExistence type="predicted"/>
<dbReference type="Proteomes" id="UP000192775">
    <property type="component" value="Chromosome"/>
</dbReference>
<dbReference type="RefSeq" id="WP_085019250.1">
    <property type="nucleotide sequence ID" value="NZ_BMHD01000001.1"/>
</dbReference>
<reference evidence="1 2" key="1">
    <citation type="submission" date="2017-04" db="EMBL/GenBank/DDBJ databases">
        <authorList>
            <person name="Afonso C.L."/>
            <person name="Miller P.J."/>
            <person name="Scott M.A."/>
            <person name="Spackman E."/>
            <person name="Goraichik I."/>
            <person name="Dimitrov K.M."/>
            <person name="Suarez D.L."/>
            <person name="Swayne D.E."/>
        </authorList>
    </citation>
    <scope>NUCLEOTIDE SEQUENCE [LARGE SCALE GENOMIC DNA]</scope>
    <source>
        <strain evidence="2">XA(T)</strain>
    </source>
</reference>
<evidence type="ECO:0000313" key="2">
    <source>
        <dbReference type="Proteomes" id="UP000192775"/>
    </source>
</evidence>
<sequence length="73" mass="7841">MSVLASVLAATEGHVELPFPPIVFALIAVVFFAVAGFITWSYRDVANRHSAKAAKWAATHDVHGQPDRTGADH</sequence>
<dbReference type="EMBL" id="CP020715">
    <property type="protein sequence ID" value="ARJ05112.1"/>
    <property type="molecule type" value="Genomic_DNA"/>
</dbReference>
<accession>A0A1X9LKW5</accession>
<gene>
    <name evidence="1" type="ORF">B5808_07760</name>
</gene>
<evidence type="ECO:0000313" key="1">
    <source>
        <dbReference type="EMBL" id="ARJ05112.1"/>
    </source>
</evidence>
<protein>
    <submittedName>
        <fullName evidence="1">Uncharacterized protein</fullName>
    </submittedName>
</protein>
<dbReference type="AlphaFoldDB" id="A0A1X9LKW5"/>
<dbReference type="KEGG" id="cphy:B5808_07760"/>
<keyword evidence="2" id="KW-1185">Reference proteome</keyword>
<organism evidence="1 2">
    <name type="scientific">Cnuibacter physcomitrellae</name>
    <dbReference type="NCBI Taxonomy" id="1619308"/>
    <lineage>
        <taxon>Bacteria</taxon>
        <taxon>Bacillati</taxon>
        <taxon>Actinomycetota</taxon>
        <taxon>Actinomycetes</taxon>
        <taxon>Micrococcales</taxon>
        <taxon>Microbacteriaceae</taxon>
        <taxon>Cnuibacter</taxon>
    </lineage>
</organism>
<dbReference type="STRING" id="1619308.B5808_07760"/>
<name>A0A1X9LKW5_9MICO</name>